<dbReference type="AlphaFoldDB" id="A0AB74UB97"/>
<dbReference type="PANTHER" id="PTHR20941:SF1">
    <property type="entry name" value="FOLIC ACID SYNTHESIS PROTEIN FOL1"/>
    <property type="match status" value="1"/>
</dbReference>
<evidence type="ECO:0000256" key="1">
    <source>
        <dbReference type="ARBA" id="ARBA00000012"/>
    </source>
</evidence>
<dbReference type="PROSITE" id="PS00793">
    <property type="entry name" value="DHPS_2"/>
    <property type="match status" value="1"/>
</dbReference>
<comment type="cofactor">
    <cofactor evidence="2 9">
        <name>Mg(2+)</name>
        <dbReference type="ChEBI" id="CHEBI:18420"/>
    </cofactor>
</comment>
<evidence type="ECO:0000256" key="4">
    <source>
        <dbReference type="ARBA" id="ARBA00012458"/>
    </source>
</evidence>
<dbReference type="InterPro" id="IPR000489">
    <property type="entry name" value="Pterin-binding_dom"/>
</dbReference>
<dbReference type="PROSITE" id="PS00792">
    <property type="entry name" value="DHPS_1"/>
    <property type="match status" value="1"/>
</dbReference>
<accession>A0AB74UB97</accession>
<dbReference type="PROSITE" id="PS50972">
    <property type="entry name" value="PTERIN_BINDING"/>
    <property type="match status" value="1"/>
</dbReference>
<comment type="catalytic activity">
    <reaction evidence="1">
        <text>(7,8-dihydropterin-6-yl)methyl diphosphate + 4-aminobenzoate = 7,8-dihydropteroate + diphosphate</text>
        <dbReference type="Rhea" id="RHEA:19949"/>
        <dbReference type="ChEBI" id="CHEBI:17836"/>
        <dbReference type="ChEBI" id="CHEBI:17839"/>
        <dbReference type="ChEBI" id="CHEBI:33019"/>
        <dbReference type="ChEBI" id="CHEBI:72950"/>
        <dbReference type="EC" id="2.5.1.15"/>
    </reaction>
</comment>
<dbReference type="Gene3D" id="3.20.20.20">
    <property type="entry name" value="Dihydropteroate synthase-like"/>
    <property type="match status" value="1"/>
</dbReference>
<name>A0AB74UB97_9GAMM</name>
<evidence type="ECO:0000313" key="11">
    <source>
        <dbReference type="EMBL" id="XCJ79858.1"/>
    </source>
</evidence>
<dbReference type="SUPFAM" id="SSF51717">
    <property type="entry name" value="Dihydropteroate synthetase-like"/>
    <property type="match status" value="1"/>
</dbReference>
<evidence type="ECO:0000256" key="5">
    <source>
        <dbReference type="ARBA" id="ARBA00022679"/>
    </source>
</evidence>
<organism evidence="11">
    <name type="scientific">Salinicola endophyticus</name>
    <dbReference type="NCBI Taxonomy" id="1949083"/>
    <lineage>
        <taxon>Bacteria</taxon>
        <taxon>Pseudomonadati</taxon>
        <taxon>Pseudomonadota</taxon>
        <taxon>Gammaproteobacteria</taxon>
        <taxon>Oceanospirillales</taxon>
        <taxon>Halomonadaceae</taxon>
        <taxon>Salinicola</taxon>
    </lineage>
</organism>
<dbReference type="Pfam" id="PF00809">
    <property type="entry name" value="Pterin_bind"/>
    <property type="match status" value="1"/>
</dbReference>
<dbReference type="PANTHER" id="PTHR20941">
    <property type="entry name" value="FOLATE SYNTHESIS PROTEINS"/>
    <property type="match status" value="1"/>
</dbReference>
<dbReference type="GO" id="GO:0046654">
    <property type="term" value="P:tetrahydrofolate biosynthetic process"/>
    <property type="evidence" value="ECO:0007669"/>
    <property type="project" value="TreeGrafter"/>
</dbReference>
<keyword evidence="7 9" id="KW-0460">Magnesium</keyword>
<dbReference type="InterPro" id="IPR006390">
    <property type="entry name" value="DHP_synth_dom"/>
</dbReference>
<comment type="function">
    <text evidence="9">Catalyzes the condensation of para-aminobenzoate (pABA) with 6-hydroxymethyl-7,8-dihydropterin diphosphate (DHPt-PP) to form 7,8-dihydropteroate (H2Pte), the immediate precursor of folate derivatives.</text>
</comment>
<dbReference type="NCBIfam" id="TIGR01496">
    <property type="entry name" value="DHPS"/>
    <property type="match status" value="1"/>
</dbReference>
<dbReference type="GO" id="GO:0046872">
    <property type="term" value="F:metal ion binding"/>
    <property type="evidence" value="ECO:0007669"/>
    <property type="project" value="UniProtKB-KW"/>
</dbReference>
<comment type="pathway">
    <text evidence="3 9">Cofactor biosynthesis; tetrahydrofolate biosynthesis; 7,8-dihydrofolate from 2-amino-4-hydroxy-6-hydroxymethyl-7,8-dihydropteridine diphosphate and 4-aminobenzoate: step 1/2.</text>
</comment>
<keyword evidence="8 9" id="KW-0289">Folate biosynthesis</keyword>
<evidence type="ECO:0000256" key="9">
    <source>
        <dbReference type="RuleBase" id="RU361205"/>
    </source>
</evidence>
<dbReference type="EMBL" id="CP159578">
    <property type="protein sequence ID" value="XCJ79858.1"/>
    <property type="molecule type" value="Genomic_DNA"/>
</dbReference>
<protein>
    <recommendedName>
        <fullName evidence="4 9">Dihydropteroate synthase</fullName>
        <shortName evidence="9">DHPS</shortName>
        <ecNumber evidence="4 9">2.5.1.15</ecNumber>
    </recommendedName>
    <alternativeName>
        <fullName evidence="9">Dihydropteroate pyrophosphorylase</fullName>
    </alternativeName>
</protein>
<evidence type="ECO:0000256" key="2">
    <source>
        <dbReference type="ARBA" id="ARBA00001946"/>
    </source>
</evidence>
<dbReference type="EC" id="2.5.1.15" evidence="4 9"/>
<dbReference type="GO" id="GO:0046656">
    <property type="term" value="P:folic acid biosynthetic process"/>
    <property type="evidence" value="ECO:0007669"/>
    <property type="project" value="UniProtKB-KW"/>
</dbReference>
<dbReference type="RefSeq" id="WP_353980763.1">
    <property type="nucleotide sequence ID" value="NZ_CP159578.1"/>
</dbReference>
<dbReference type="GO" id="GO:0004156">
    <property type="term" value="F:dihydropteroate synthase activity"/>
    <property type="evidence" value="ECO:0007669"/>
    <property type="project" value="UniProtKB-EC"/>
</dbReference>
<proteinExistence type="inferred from homology"/>
<evidence type="ECO:0000256" key="7">
    <source>
        <dbReference type="ARBA" id="ARBA00022842"/>
    </source>
</evidence>
<evidence type="ECO:0000256" key="8">
    <source>
        <dbReference type="ARBA" id="ARBA00022909"/>
    </source>
</evidence>
<evidence type="ECO:0000259" key="10">
    <source>
        <dbReference type="PROSITE" id="PS50972"/>
    </source>
</evidence>
<dbReference type="InterPro" id="IPR011005">
    <property type="entry name" value="Dihydropteroate_synth-like_sf"/>
</dbReference>
<reference evidence="11" key="1">
    <citation type="submission" date="2024-06" db="EMBL/GenBank/DDBJ databases">
        <title>Complete genome of Salinicola endophyticus HNIBRBA4755.</title>
        <authorList>
            <person name="Shin S.Y."/>
            <person name="Kang H."/>
            <person name="Song J."/>
        </authorList>
    </citation>
    <scope>NUCLEOTIDE SEQUENCE</scope>
    <source>
        <strain evidence="11">HNIBRBA4755</strain>
    </source>
</reference>
<evidence type="ECO:0000256" key="6">
    <source>
        <dbReference type="ARBA" id="ARBA00022723"/>
    </source>
</evidence>
<keyword evidence="6 9" id="KW-0479">Metal-binding</keyword>
<keyword evidence="5 9" id="KW-0808">Transferase</keyword>
<evidence type="ECO:0000256" key="3">
    <source>
        <dbReference type="ARBA" id="ARBA00004763"/>
    </source>
</evidence>
<dbReference type="InterPro" id="IPR045031">
    <property type="entry name" value="DHP_synth-like"/>
</dbReference>
<gene>
    <name evidence="11" type="primary">folP</name>
    <name evidence="11" type="ORF">ABV408_01375</name>
</gene>
<dbReference type="GO" id="GO:0005829">
    <property type="term" value="C:cytosol"/>
    <property type="evidence" value="ECO:0007669"/>
    <property type="project" value="TreeGrafter"/>
</dbReference>
<feature type="domain" description="Pterin-binding" evidence="10">
    <location>
        <begin position="23"/>
        <end position="276"/>
    </location>
</feature>
<dbReference type="CDD" id="cd00739">
    <property type="entry name" value="DHPS"/>
    <property type="match status" value="1"/>
</dbReference>
<sequence length="289" mass="31440">MTETPHAGSMLRCGKHLLDLTRPRVMGILNVTPDSFSDGGRHQRLDDARRHAERMLAEGADIIDVGGESTRPGAQPVTLDAERERVLPVVEVLTREFDALVSVDTSAPQIITEAAQAGAGLINDVRALTRDGALVAAAQSALPICLMHMQGEPQTMQQAPHYAEPIEVAVIDFLRQRVAACEQVGIPRERLLIDPGFGFAKTLEHNLQLLNRLGALDALDLPLLVGVSRKRMIGETLGREVNQRLPGGLALAVMALERGARILRVHDVAPTRDAIDMAWAVLQERGEHE</sequence>
<comment type="similarity">
    <text evidence="9">Belongs to the DHPS family.</text>
</comment>